<feature type="compositionally biased region" description="Low complexity" evidence="1">
    <location>
        <begin position="70"/>
        <end position="80"/>
    </location>
</feature>
<evidence type="ECO:0000313" key="2">
    <source>
        <dbReference type="EMBL" id="CAK5265517.1"/>
    </source>
</evidence>
<dbReference type="Proteomes" id="UP001295794">
    <property type="component" value="Unassembled WGS sequence"/>
</dbReference>
<dbReference type="EMBL" id="CAVNYO010000092">
    <property type="protein sequence ID" value="CAK5265517.1"/>
    <property type="molecule type" value="Genomic_DNA"/>
</dbReference>
<feature type="compositionally biased region" description="Polar residues" evidence="1">
    <location>
        <begin position="1"/>
        <end position="10"/>
    </location>
</feature>
<dbReference type="AlphaFoldDB" id="A0AAD2H0P2"/>
<sequence length="144" mass="15185">MTRTARSLSLRSVLKDRSESKNGMGNTMRKNGGGAHNWGSLENERDLEYAGMDDGHAELEGVQVEDDSDSLSTGSSSDDLVSSKKAPGSPVLERSDAEVAMARKFRMNALKGENVDLAAIARTSAAIPKTTNVSDIGSSSAVPV</sequence>
<evidence type="ECO:0008006" key="5">
    <source>
        <dbReference type="Google" id="ProtNLM"/>
    </source>
</evidence>
<evidence type="ECO:0000256" key="1">
    <source>
        <dbReference type="SAM" id="MobiDB-lite"/>
    </source>
</evidence>
<dbReference type="EMBL" id="CAVNYO010000444">
    <property type="protein sequence ID" value="CAK5281093.1"/>
    <property type="molecule type" value="Genomic_DNA"/>
</dbReference>
<organism evidence="2 4">
    <name type="scientific">Mycena citricolor</name>
    <dbReference type="NCBI Taxonomy" id="2018698"/>
    <lineage>
        <taxon>Eukaryota</taxon>
        <taxon>Fungi</taxon>
        <taxon>Dikarya</taxon>
        <taxon>Basidiomycota</taxon>
        <taxon>Agaricomycotina</taxon>
        <taxon>Agaricomycetes</taxon>
        <taxon>Agaricomycetidae</taxon>
        <taxon>Agaricales</taxon>
        <taxon>Marasmiineae</taxon>
        <taxon>Mycenaceae</taxon>
        <taxon>Mycena</taxon>
    </lineage>
</organism>
<feature type="region of interest" description="Disordered" evidence="1">
    <location>
        <begin position="1"/>
        <end position="95"/>
    </location>
</feature>
<proteinExistence type="predicted"/>
<evidence type="ECO:0000313" key="3">
    <source>
        <dbReference type="EMBL" id="CAK5281093.1"/>
    </source>
</evidence>
<gene>
    <name evidence="3" type="ORF">MYCIT1_LOCUS31973</name>
    <name evidence="2" type="ORF">MYCIT1_LOCUS6559</name>
</gene>
<name>A0AAD2H0P2_9AGAR</name>
<reference evidence="2" key="1">
    <citation type="submission" date="2023-11" db="EMBL/GenBank/DDBJ databases">
        <authorList>
            <person name="De Vega J J."/>
            <person name="De Vega J J."/>
        </authorList>
    </citation>
    <scope>NUCLEOTIDE SEQUENCE</scope>
</reference>
<feature type="compositionally biased region" description="Basic and acidic residues" evidence="1">
    <location>
        <begin position="42"/>
        <end position="59"/>
    </location>
</feature>
<keyword evidence="4" id="KW-1185">Reference proteome</keyword>
<comment type="caution">
    <text evidence="2">The sequence shown here is derived from an EMBL/GenBank/DDBJ whole genome shotgun (WGS) entry which is preliminary data.</text>
</comment>
<accession>A0AAD2H0P2</accession>
<protein>
    <recommendedName>
        <fullName evidence="5">Hyaluronan/mRNA-binding protein domain-containing protein</fullName>
    </recommendedName>
</protein>
<evidence type="ECO:0000313" key="4">
    <source>
        <dbReference type="Proteomes" id="UP001295794"/>
    </source>
</evidence>